<accession>A0A679HU51</accession>
<dbReference type="EMBL" id="AP022345">
    <property type="protein sequence ID" value="BBU68493.1"/>
    <property type="molecule type" value="Genomic_DNA"/>
</dbReference>
<dbReference type="AlphaFoldDB" id="A0A679HU51"/>
<keyword evidence="2" id="KW-1185">Reference proteome</keyword>
<gene>
    <name evidence="1" type="ORF">ICHIAU1_07760</name>
</gene>
<reference evidence="2" key="1">
    <citation type="submission" date="2020-01" db="EMBL/GenBank/DDBJ databases">
        <title>Phosphoaccumulans saitamaens gen. nov., sp. nov., a polyphosphate accumulating bacterium isolated from surface river water.</title>
        <authorList>
            <person name="Watanabe K."/>
            <person name="Suda W."/>
        </authorList>
    </citation>
    <scope>NUCLEOTIDE SEQUENCE [LARGE SCALE GENOMIC DNA]</scope>
    <source>
        <strain evidence="2">ICHIAU1</strain>
    </source>
</reference>
<evidence type="ECO:0000313" key="1">
    <source>
        <dbReference type="EMBL" id="BBU68493.1"/>
    </source>
</evidence>
<proteinExistence type="predicted"/>
<dbReference type="InterPro" id="IPR025333">
    <property type="entry name" value="DUF4239"/>
</dbReference>
<sequence length="273" mass="29963">MPSQDLKMIYVDSLLNLPLPLLILGVFVILVVASELGFLAGVFIRRRFQQEKAVVLDVDNNVATITNSSLALLALFLGFTFSSALDHFEKNRESVSNEASAILATYQIARMQPSPYNERLIDQLGRYIDVRLGVADLANDPQAIRALQSAGRTEQAKLWAIANQMVKNKPDAPMLGNLVEALNNLVSAELIRTDNLLNGVPTGLFVPVALFLLFNGVLLGVSLGEGKQRHVVLSWGLYLLVALAVGIIVDLDRPLKGFINVDQDAMIALKWMR</sequence>
<dbReference type="Proteomes" id="UP000463961">
    <property type="component" value="Chromosome"/>
</dbReference>
<name>A0A679HU51_9RHOO</name>
<evidence type="ECO:0000313" key="2">
    <source>
        <dbReference type="Proteomes" id="UP000463961"/>
    </source>
</evidence>
<organism evidence="1 2">
    <name type="scientific">Fluviibacter phosphoraccumulans</name>
    <dbReference type="NCBI Taxonomy" id="1751046"/>
    <lineage>
        <taxon>Bacteria</taxon>
        <taxon>Pseudomonadati</taxon>
        <taxon>Pseudomonadota</taxon>
        <taxon>Betaproteobacteria</taxon>
        <taxon>Rhodocyclales</taxon>
        <taxon>Fluviibacteraceae</taxon>
        <taxon>Fluviibacter</taxon>
    </lineage>
</organism>
<dbReference type="Pfam" id="PF14023">
    <property type="entry name" value="Bestrophin-like"/>
    <property type="match status" value="1"/>
</dbReference>
<protein>
    <submittedName>
        <fullName evidence="1">Uncharacterized protein</fullName>
    </submittedName>
</protein>